<feature type="compositionally biased region" description="Basic and acidic residues" evidence="1">
    <location>
        <begin position="823"/>
        <end position="834"/>
    </location>
</feature>
<feature type="region of interest" description="Disordered" evidence="1">
    <location>
        <begin position="536"/>
        <end position="744"/>
    </location>
</feature>
<feature type="compositionally biased region" description="Polar residues" evidence="1">
    <location>
        <begin position="992"/>
        <end position="1005"/>
    </location>
</feature>
<protein>
    <submittedName>
        <fullName evidence="2">Uncharacterized protein</fullName>
    </submittedName>
</protein>
<feature type="compositionally biased region" description="Basic residues" evidence="1">
    <location>
        <begin position="562"/>
        <end position="578"/>
    </location>
</feature>
<feature type="compositionally biased region" description="Basic and acidic residues" evidence="1">
    <location>
        <begin position="1407"/>
        <end position="1425"/>
    </location>
</feature>
<feature type="compositionally biased region" description="Basic and acidic residues" evidence="1">
    <location>
        <begin position="890"/>
        <end position="900"/>
    </location>
</feature>
<dbReference type="EMBL" id="GL996504">
    <property type="protein sequence ID" value="EGW30789.1"/>
    <property type="molecule type" value="Genomic_DNA"/>
</dbReference>
<feature type="compositionally biased region" description="Acidic residues" evidence="1">
    <location>
        <begin position="1280"/>
        <end position="1302"/>
    </location>
</feature>
<feature type="compositionally biased region" description="Polar residues" evidence="1">
    <location>
        <begin position="1129"/>
        <end position="1139"/>
    </location>
</feature>
<proteinExistence type="predicted"/>
<feature type="compositionally biased region" description="Acidic residues" evidence="1">
    <location>
        <begin position="1167"/>
        <end position="1176"/>
    </location>
</feature>
<sequence>MSANKANTPRSLLSRVWGYVRGGSNKETNKANKPEQTTNKVVRQPQQTGPSGSSSKLNRESLAELQNIAHEIGTESFRAKEHNMGKLTPSPKRIRPQESNQSIRLQNTSITSNKTPSSVTTPMSIKEINIIDLDDDVEDLFSSPLLNSKKKRKHPQTNSIQHSGKRPKQVESPQPIQTLASKPKSPSTMQVSAKSTPSSNKLKPITEKFVSHSAQSTQTQKKAPSAKTLDQAQLESLQALAKSIAQDIPTGKRQKAPSGLSSSRRALDSELKRLKDSIGSSKTAAKSGRSSSLGVYSQIPIVIDESDSDDRSIRIHGRTQAYPKRADNNLPKIPQSKQSTSKETTKKTKRSNTTQLTTPTVKAKLPKLTLRGLEELQKIAASVVYPELEHSPKPPTTAKTPFISPNSKKLVASAQTRSSPSATDSIIPKFFEQELNKSYPSTPSVQIGKKEAYRNIAAAQSDLLSKSMTPESSREKQPEISTLSRRSSLFVPNHSGEELQDDILEIELQEFQKSKEDNARSDEVKIVDVSYLSSKSPDLETLDDSFVTSTQKKRSIDEHPTPRKLRRVKDRKKKRQVVKTRNSIRVINSSNDEGDYHAEEEEDPIENSDSDFEQEMDRNKERELLTSQESILEQSQSQNNLKSKPKVKPNVTESTVGEVSRENESQKEKEAFSGLKRPPVIVDDSVDQVEISEEKSQLVTKDQIMPSQSDEDPIQASNETEEATTTTTTQDKESLPAKEKLTEPHAQVLMSSYELNEKEQVAGAESHSDIISDHTKSWMENADQEKVETRNHIPEKVEAQTQTAVQTIDKDIVASQLQTQRQSTDRSRAKEKDATATQSEIQPETDSFNTGPEDSLTRASVEVNYERSGHEVSANESTQTDQVAHNLETAIREIIRKSQETPESESSENKTGEDKVGEHDHEANLAHEIVMEPPTVGMSKQKVSPRKVTKKGSDLEEARISYGIKHVQDSDQAESELDRSAGESNKKLESHVNINETIMENGQETHSQEPSSHPPIISSPSSPQEESNQAPDKNARRYLEKMKKKFPSSYGAIMQSQELRYLSETVEDSGKKKTSMEEQCNKEGSVEEAHIEVEVEVEVSGDKQGFPEVPNNKEATVEELSNRKGFSVNAINPESTDQSHANKPEEVVETTTSQTAFVIEKSTQESEAAENPEDDQSNGSSESITVNNQPMEGAIDGNTEDEVAASGALDMMREKFPGAFGKLRVEYLIHKDGSQLNEKQVEVNDNEEDDAGNLDKGSSDVGGDFLEDEDKEVEKSENQEKDDDDEEEVDSQEDDEEETQDKEEEKEKESASWGKTPGFDLTSGIIMLDDTDDEPEQEPEEDIFGTISSTKTVTKKGYKKSKQKNRLSSKKTRKPTRVEETKSEEQQEQQESNEPEQDIETASENSNRNEETPRRTRSLRSKEVDISTSQKPKQTPQSQETTTATPRRLLRSAVAAQETSTPRRHLRSAGAVQESETRKSLSDSEVDVEDSSKVTTRTRSSKNTTTKTKEKEQPSAITPRKNLRSAAPIESEDDSDIEIISIVEVSKNYTRAQRDEANPVKFEKANKASDLGRTVTYDEIQLDLVTNVVDFDSQGNQLSTCTKCKTNKVEKLEDEICANCKKTNRTKRRKSKFADVEIPVQIRRSQRLNPSEESSPRLTRSRGDNYFDTSQVPDRWPSAEDSIRRR</sequence>
<organism evidence="3">
    <name type="scientific">Spathaspora passalidarum (strain NRRL Y-27907 / 11-Y1)</name>
    <dbReference type="NCBI Taxonomy" id="619300"/>
    <lineage>
        <taxon>Eukaryota</taxon>
        <taxon>Fungi</taxon>
        <taxon>Dikarya</taxon>
        <taxon>Ascomycota</taxon>
        <taxon>Saccharomycotina</taxon>
        <taxon>Pichiomycetes</taxon>
        <taxon>Debaryomycetaceae</taxon>
        <taxon>Spathaspora</taxon>
    </lineage>
</organism>
<feature type="region of interest" description="Disordered" evidence="1">
    <location>
        <begin position="1118"/>
        <end position="1206"/>
    </location>
</feature>
<feature type="compositionally biased region" description="Basic and acidic residues" evidence="1">
    <location>
        <begin position="1376"/>
        <end position="1385"/>
    </location>
</feature>
<gene>
    <name evidence="2" type="ORF">SPAPADRAFT_51988</name>
</gene>
<feature type="compositionally biased region" description="Basic and acidic residues" evidence="1">
    <location>
        <begin position="730"/>
        <end position="743"/>
    </location>
</feature>
<feature type="compositionally biased region" description="Basic residues" evidence="1">
    <location>
        <begin position="1353"/>
        <end position="1375"/>
    </location>
</feature>
<feature type="region of interest" description="Disordered" evidence="1">
    <location>
        <begin position="1069"/>
        <end position="1089"/>
    </location>
</feature>
<feature type="compositionally biased region" description="Basic and acidic residues" evidence="1">
    <location>
        <begin position="265"/>
        <end position="276"/>
    </location>
</feature>
<dbReference type="HOGENOM" id="CLU_241322_0_0_1"/>
<feature type="compositionally biased region" description="Polar residues" evidence="1">
    <location>
        <begin position="278"/>
        <end position="293"/>
    </location>
</feature>
<feature type="compositionally biased region" description="Polar residues" evidence="1">
    <location>
        <begin position="462"/>
        <end position="471"/>
    </location>
</feature>
<feature type="region of interest" description="Disordered" evidence="1">
    <location>
        <begin position="1232"/>
        <end position="1532"/>
    </location>
</feature>
<feature type="compositionally biased region" description="Acidic residues" evidence="1">
    <location>
        <begin position="1329"/>
        <end position="1343"/>
    </location>
</feature>
<feature type="compositionally biased region" description="Acidic residues" evidence="1">
    <location>
        <begin position="1386"/>
        <end position="1401"/>
    </location>
</feature>
<keyword evidence="3" id="KW-1185">Reference proteome</keyword>
<dbReference type="KEGG" id="spaa:SPAPADRAFT_51988"/>
<feature type="compositionally biased region" description="Basic and acidic residues" evidence="1">
    <location>
        <begin position="1677"/>
        <end position="1686"/>
    </location>
</feature>
<feature type="region of interest" description="Disordered" evidence="1">
    <location>
        <begin position="782"/>
        <end position="803"/>
    </location>
</feature>
<feature type="compositionally biased region" description="Low complexity" evidence="1">
    <location>
        <begin position="1493"/>
        <end position="1506"/>
    </location>
</feature>
<evidence type="ECO:0000313" key="3">
    <source>
        <dbReference type="Proteomes" id="UP000000709"/>
    </source>
</evidence>
<feature type="region of interest" description="Disordered" evidence="1">
    <location>
        <begin position="306"/>
        <end position="360"/>
    </location>
</feature>
<dbReference type="RefSeq" id="XP_007376822.1">
    <property type="nucleotide sequence ID" value="XM_007376760.1"/>
</dbReference>
<feature type="region of interest" description="Disordered" evidence="1">
    <location>
        <begin position="143"/>
        <end position="229"/>
    </location>
</feature>
<feature type="compositionally biased region" description="Basic and acidic residues" evidence="1">
    <location>
        <begin position="615"/>
        <end position="624"/>
    </location>
</feature>
<feature type="compositionally biased region" description="Basic and acidic residues" evidence="1">
    <location>
        <begin position="976"/>
        <end position="990"/>
    </location>
</feature>
<feature type="compositionally biased region" description="Polar residues" evidence="1">
    <location>
        <begin position="212"/>
        <end position="229"/>
    </location>
</feature>
<feature type="compositionally biased region" description="Low complexity" evidence="1">
    <location>
        <begin position="44"/>
        <end position="55"/>
    </location>
</feature>
<feature type="region of interest" description="Disordered" evidence="1">
    <location>
        <begin position="816"/>
        <end position="1041"/>
    </location>
</feature>
<name>G3AT26_SPAPN</name>
<feature type="region of interest" description="Disordered" evidence="1">
    <location>
        <begin position="462"/>
        <end position="496"/>
    </location>
</feature>
<feature type="compositionally biased region" description="Polar residues" evidence="1">
    <location>
        <begin position="97"/>
        <end position="121"/>
    </location>
</feature>
<feature type="compositionally biased region" description="Polar residues" evidence="1">
    <location>
        <begin position="1177"/>
        <end position="1190"/>
    </location>
</feature>
<feature type="compositionally biased region" description="Low complexity" evidence="1">
    <location>
        <begin position="625"/>
        <end position="641"/>
    </location>
</feature>
<dbReference type="OMA" id="QHKWHRR"/>
<feature type="compositionally biased region" description="Polar residues" evidence="1">
    <location>
        <begin position="1647"/>
        <end position="1658"/>
    </location>
</feature>
<accession>G3AT26</accession>
<feature type="compositionally biased region" description="Acidic residues" evidence="1">
    <location>
        <begin position="598"/>
        <end position="614"/>
    </location>
</feature>
<feature type="compositionally biased region" description="Basic and acidic residues" evidence="1">
    <location>
        <begin position="782"/>
        <end position="798"/>
    </location>
</feature>
<reference evidence="2 3" key="1">
    <citation type="journal article" date="2011" name="Proc. Natl. Acad. Sci. U.S.A.">
        <title>Comparative genomics of xylose-fermenting fungi for enhanced biofuel production.</title>
        <authorList>
            <person name="Wohlbach D.J."/>
            <person name="Kuo A."/>
            <person name="Sato T.K."/>
            <person name="Potts K.M."/>
            <person name="Salamov A.A."/>
            <person name="LaButti K.M."/>
            <person name="Sun H."/>
            <person name="Clum A."/>
            <person name="Pangilinan J.L."/>
            <person name="Lindquist E.A."/>
            <person name="Lucas S."/>
            <person name="Lapidus A."/>
            <person name="Jin M."/>
            <person name="Gunawan C."/>
            <person name="Balan V."/>
            <person name="Dale B.E."/>
            <person name="Jeffries T.W."/>
            <person name="Zinkel R."/>
            <person name="Barry K.W."/>
            <person name="Grigoriev I.V."/>
            <person name="Gasch A.P."/>
        </authorList>
    </citation>
    <scope>NUCLEOTIDE SEQUENCE [LARGE SCALE GENOMIC DNA]</scope>
    <source>
        <strain evidence="3">NRRL Y-27907 / 11-Y1</strain>
    </source>
</reference>
<feature type="compositionally biased region" description="Polar residues" evidence="1">
    <location>
        <begin position="1"/>
        <end position="11"/>
    </location>
</feature>
<feature type="compositionally biased region" description="Low complexity" evidence="1">
    <location>
        <begin position="1008"/>
        <end position="1027"/>
    </location>
</feature>
<feature type="region of interest" description="Disordered" evidence="1">
    <location>
        <begin position="1"/>
        <end position="121"/>
    </location>
</feature>
<feature type="compositionally biased region" description="Basic and acidic residues" evidence="1">
    <location>
        <begin position="659"/>
        <end position="671"/>
    </location>
</feature>
<feature type="region of interest" description="Disordered" evidence="1">
    <location>
        <begin position="244"/>
        <end position="293"/>
    </location>
</feature>
<feature type="compositionally biased region" description="Polar residues" evidence="1">
    <location>
        <begin position="697"/>
        <end position="708"/>
    </location>
</feature>
<dbReference type="InParanoid" id="G3AT26"/>
<feature type="compositionally biased region" description="Polar residues" evidence="1">
    <location>
        <begin position="1426"/>
        <end position="1445"/>
    </location>
</feature>
<feature type="compositionally biased region" description="Polar residues" evidence="1">
    <location>
        <begin position="171"/>
        <end position="201"/>
    </location>
</feature>
<dbReference type="Proteomes" id="UP000000709">
    <property type="component" value="Unassembled WGS sequence"/>
</dbReference>
<evidence type="ECO:0000313" key="2">
    <source>
        <dbReference type="EMBL" id="EGW30789.1"/>
    </source>
</evidence>
<feature type="compositionally biased region" description="Polar residues" evidence="1">
    <location>
        <begin position="874"/>
        <end position="883"/>
    </location>
</feature>
<feature type="compositionally biased region" description="Polar residues" evidence="1">
    <location>
        <begin position="835"/>
        <end position="852"/>
    </location>
</feature>
<evidence type="ECO:0000256" key="1">
    <source>
        <dbReference type="SAM" id="MobiDB-lite"/>
    </source>
</evidence>
<dbReference type="GeneID" id="18871616"/>
<feature type="region of interest" description="Disordered" evidence="1">
    <location>
        <begin position="1643"/>
        <end position="1686"/>
    </location>
</feature>
<feature type="compositionally biased region" description="Basic and acidic residues" evidence="1">
    <location>
        <begin position="907"/>
        <end position="925"/>
    </location>
</feature>